<dbReference type="AlphaFoldDB" id="A0A7S1VJI0"/>
<gene>
    <name evidence="2" type="ORF">SSP0437_LOCUS7883</name>
</gene>
<keyword evidence="1" id="KW-0472">Membrane</keyword>
<keyword evidence="1" id="KW-1133">Transmembrane helix</keyword>
<reference evidence="2" key="1">
    <citation type="submission" date="2021-01" db="EMBL/GenBank/DDBJ databases">
        <authorList>
            <person name="Corre E."/>
            <person name="Pelletier E."/>
            <person name="Niang G."/>
            <person name="Scheremetjew M."/>
            <person name="Finn R."/>
            <person name="Kale V."/>
            <person name="Holt S."/>
            <person name="Cochrane G."/>
            <person name="Meng A."/>
            <person name="Brown T."/>
            <person name="Cohen L."/>
        </authorList>
    </citation>
    <scope>NUCLEOTIDE SEQUENCE</scope>
    <source>
        <strain evidence="2">ATCC 50979</strain>
    </source>
</reference>
<organism evidence="2">
    <name type="scientific">Sexangularia sp. CB-2014</name>
    <dbReference type="NCBI Taxonomy" id="1486929"/>
    <lineage>
        <taxon>Eukaryota</taxon>
        <taxon>Amoebozoa</taxon>
        <taxon>Tubulinea</taxon>
        <taxon>Elardia</taxon>
        <taxon>Arcellinida</taxon>
        <taxon>Arcellinida incertae sedis</taxon>
        <taxon>Sexangularia</taxon>
    </lineage>
</organism>
<accession>A0A7S1VJI0</accession>
<sequence>MVCSIHGGIALSSCPCSASPIDLSTFGVEGGLSVGVADETAAHLVREWRALLPQEDGPLIAVLLASPTAPSSSVVASSLASAFFDAVATYSYANGHAALVYSPSRANPARTLVVNICNPASPASPPLVSVSTLASYLFDASAEAFAGSEQFGIFNRSYVAVSLTDCTWEQAHAISEYVGWLGRAADAALASFSLTPAHSAIGKIKGAVADVADPGNCAEWISGALVAADILPSRRALPRSIATDLIYHYPADRIKIVSFERATEARTHPINDGYLLDNVAPVHSWLALQGNVHHAHLDRLAHLVVRVPSGTNIAHVIRVPDDERQVHMYHAQGTSSFSSLVLRHEPVGSVVIPFLYALALCQLSSLIHSAIVGLVLIVGGAIVTRAKFAIDMFFLHLSMMMFIGVSKWTVLALVDLPSASANLLIAAVTTVLWRRIAYGFV</sequence>
<evidence type="ECO:0000313" key="2">
    <source>
        <dbReference type="EMBL" id="CAD9300222.1"/>
    </source>
</evidence>
<keyword evidence="1" id="KW-0812">Transmembrane</keyword>
<proteinExistence type="predicted"/>
<feature type="transmembrane region" description="Helical" evidence="1">
    <location>
        <begin position="354"/>
        <end position="381"/>
    </location>
</feature>
<dbReference type="EMBL" id="HBGL01010157">
    <property type="protein sequence ID" value="CAD9300222.1"/>
    <property type="molecule type" value="Transcribed_RNA"/>
</dbReference>
<protein>
    <submittedName>
        <fullName evidence="2">Uncharacterized protein</fullName>
    </submittedName>
</protein>
<name>A0A7S1VJI0_9EUKA</name>
<feature type="transmembrane region" description="Helical" evidence="1">
    <location>
        <begin position="393"/>
        <end position="413"/>
    </location>
</feature>
<evidence type="ECO:0000256" key="1">
    <source>
        <dbReference type="SAM" id="Phobius"/>
    </source>
</evidence>